<dbReference type="PROSITE" id="PS51257">
    <property type="entry name" value="PROKAR_LIPOPROTEIN"/>
    <property type="match status" value="1"/>
</dbReference>
<evidence type="ECO:0000313" key="2">
    <source>
        <dbReference type="Proteomes" id="UP000240708"/>
    </source>
</evidence>
<accession>A0A2P8DXU3</accession>
<protein>
    <submittedName>
        <fullName evidence="1">Uncharacterized protein</fullName>
    </submittedName>
</protein>
<proteinExistence type="predicted"/>
<organism evidence="1 2">
    <name type="scientific">Cecembia rubra</name>
    <dbReference type="NCBI Taxonomy" id="1485585"/>
    <lineage>
        <taxon>Bacteria</taxon>
        <taxon>Pseudomonadati</taxon>
        <taxon>Bacteroidota</taxon>
        <taxon>Cytophagia</taxon>
        <taxon>Cytophagales</taxon>
        <taxon>Cyclobacteriaceae</taxon>
        <taxon>Cecembia</taxon>
    </lineage>
</organism>
<dbReference type="RefSeq" id="WP_106568464.1">
    <property type="nucleotide sequence ID" value="NZ_PYGF01000011.1"/>
</dbReference>
<evidence type="ECO:0000313" key="1">
    <source>
        <dbReference type="EMBL" id="PSL02022.1"/>
    </source>
</evidence>
<sequence length="174" mass="19592">MKNSISFYILTLCSVMWLVSCTGETETFLVETPELNLKAEGPLFEGANTATASWEFKLNELIGPELEETTAIKNVKISKVEFVLKDAEELPELEKMVFEITSKNTSMTRIGLYEGEIKSGSPFQLSLAAKQENLASALEDGKITFVGDFDLKDEEFWEDLNFSLKIVFELEVKK</sequence>
<dbReference type="AlphaFoldDB" id="A0A2P8DXU3"/>
<reference evidence="1 2" key="1">
    <citation type="submission" date="2018-03" db="EMBL/GenBank/DDBJ databases">
        <title>Genomic Encyclopedia of Archaeal and Bacterial Type Strains, Phase II (KMG-II): from individual species to whole genera.</title>
        <authorList>
            <person name="Goeker M."/>
        </authorList>
    </citation>
    <scope>NUCLEOTIDE SEQUENCE [LARGE SCALE GENOMIC DNA]</scope>
    <source>
        <strain evidence="1 2">DSM 28057</strain>
    </source>
</reference>
<dbReference type="OrthoDB" id="1433169at2"/>
<gene>
    <name evidence="1" type="ORF">CLV48_111111</name>
</gene>
<dbReference type="EMBL" id="PYGF01000011">
    <property type="protein sequence ID" value="PSL02022.1"/>
    <property type="molecule type" value="Genomic_DNA"/>
</dbReference>
<dbReference type="Proteomes" id="UP000240708">
    <property type="component" value="Unassembled WGS sequence"/>
</dbReference>
<comment type="caution">
    <text evidence="1">The sequence shown here is derived from an EMBL/GenBank/DDBJ whole genome shotgun (WGS) entry which is preliminary data.</text>
</comment>
<keyword evidence="2" id="KW-1185">Reference proteome</keyword>
<name>A0A2P8DXU3_9BACT</name>